<feature type="compositionally biased region" description="Acidic residues" evidence="1">
    <location>
        <begin position="35"/>
        <end position="45"/>
    </location>
</feature>
<feature type="compositionally biased region" description="Basic and acidic residues" evidence="1">
    <location>
        <begin position="89"/>
        <end position="109"/>
    </location>
</feature>
<feature type="transmembrane region" description="Helical" evidence="2">
    <location>
        <begin position="142"/>
        <end position="164"/>
    </location>
</feature>
<reference evidence="4" key="1">
    <citation type="journal article" date="2019" name="Int. J. Syst. Evol. Microbiol.">
        <title>The Global Catalogue of Microorganisms (GCM) 10K type strain sequencing project: providing services to taxonomists for standard genome sequencing and annotation.</title>
        <authorList>
            <consortium name="The Broad Institute Genomics Platform"/>
            <consortium name="The Broad Institute Genome Sequencing Center for Infectious Disease"/>
            <person name="Wu L."/>
            <person name="Ma J."/>
        </authorList>
    </citation>
    <scope>NUCLEOTIDE SEQUENCE [LARGE SCALE GENOMIC DNA]</scope>
    <source>
        <strain evidence="4">CGMCC 4.7139</strain>
    </source>
</reference>
<evidence type="ECO:0000313" key="4">
    <source>
        <dbReference type="Proteomes" id="UP001595993"/>
    </source>
</evidence>
<dbReference type="Proteomes" id="UP001595993">
    <property type="component" value="Unassembled WGS sequence"/>
</dbReference>
<dbReference type="Pfam" id="PF19136">
    <property type="entry name" value="DUF5819"/>
    <property type="match status" value="1"/>
</dbReference>
<dbReference type="InterPro" id="IPR043857">
    <property type="entry name" value="DUF5819"/>
</dbReference>
<gene>
    <name evidence="3" type="ORF">ACFO9E_31350</name>
</gene>
<sequence length="349" mass="38614">MDSYEDEDVNGARRLSSEPQPGRVPKARTRPESPAEFEPEPEPGPELESQSECQPAQESAPAAEPAADPVSQPKTQLPAQAARVPASRTEPRSEAEVQHQCQHEREHWHRLPPVAPRGTPESAVPEPAPVRGMAALSLPYQVAAAVSFAIIGALACVHLAMVFLHVAPSNTVTKEYGKAVDGWVYPEFEQNWKLFAPNPLQQNIAVQVKVELSAADGSRKTTDWIDLTAEDGEAIRGNLLPSHVQQNELRRAWDYYVNSHNNENRADGVRGQLAERYVRRIVMMRLDARDLGGPVERIQLRSSTRSVKPPEWSDEKIDTRPAYRVLPWWTVTAADLPEGLSSGRTEAGT</sequence>
<protein>
    <submittedName>
        <fullName evidence="3">DUF5819 family protein</fullName>
    </submittedName>
</protein>
<keyword evidence="2" id="KW-0812">Transmembrane</keyword>
<name>A0ABV9GGU0_9ACTN</name>
<comment type="caution">
    <text evidence="3">The sequence shown here is derived from an EMBL/GenBank/DDBJ whole genome shotgun (WGS) entry which is preliminary data.</text>
</comment>
<keyword evidence="4" id="KW-1185">Reference proteome</keyword>
<organism evidence="3 4">
    <name type="scientific">Streptomyces maoxianensis</name>
    <dbReference type="NCBI Taxonomy" id="1459942"/>
    <lineage>
        <taxon>Bacteria</taxon>
        <taxon>Bacillati</taxon>
        <taxon>Actinomycetota</taxon>
        <taxon>Actinomycetes</taxon>
        <taxon>Kitasatosporales</taxon>
        <taxon>Streptomycetaceae</taxon>
        <taxon>Streptomyces</taxon>
    </lineage>
</organism>
<dbReference type="RefSeq" id="WP_381202092.1">
    <property type="nucleotide sequence ID" value="NZ_JBHSFE010000029.1"/>
</dbReference>
<evidence type="ECO:0000313" key="3">
    <source>
        <dbReference type="EMBL" id="MFC4612217.1"/>
    </source>
</evidence>
<dbReference type="EMBL" id="JBHSFE010000029">
    <property type="protein sequence ID" value="MFC4612217.1"/>
    <property type="molecule type" value="Genomic_DNA"/>
</dbReference>
<feature type="region of interest" description="Disordered" evidence="1">
    <location>
        <begin position="1"/>
        <end position="125"/>
    </location>
</feature>
<proteinExistence type="predicted"/>
<accession>A0ABV9GGU0</accession>
<keyword evidence="2" id="KW-0472">Membrane</keyword>
<evidence type="ECO:0000256" key="1">
    <source>
        <dbReference type="SAM" id="MobiDB-lite"/>
    </source>
</evidence>
<evidence type="ECO:0000256" key="2">
    <source>
        <dbReference type="SAM" id="Phobius"/>
    </source>
</evidence>
<feature type="compositionally biased region" description="Low complexity" evidence="1">
    <location>
        <begin position="46"/>
        <end position="67"/>
    </location>
</feature>
<keyword evidence="2" id="KW-1133">Transmembrane helix</keyword>